<evidence type="ECO:0000256" key="3">
    <source>
        <dbReference type="SAM" id="Phobius"/>
    </source>
</evidence>
<comment type="caution">
    <text evidence="4">The sequence shown here is derived from an EMBL/GenBank/DDBJ whole genome shotgun (WGS) entry which is preliminary data.</text>
</comment>
<accession>A0A242NRF1</accession>
<dbReference type="GeneID" id="99743889"/>
<dbReference type="GO" id="GO:0005886">
    <property type="term" value="C:plasma membrane"/>
    <property type="evidence" value="ECO:0007669"/>
    <property type="project" value="UniProtKB-SubCell"/>
</dbReference>
<dbReference type="RefSeq" id="WP_034901530.1">
    <property type="nucleotide sequence ID" value="NZ_CAMLFL010000009.1"/>
</dbReference>
<feature type="transmembrane region" description="Helical" evidence="3">
    <location>
        <begin position="128"/>
        <end position="154"/>
    </location>
</feature>
<keyword evidence="2" id="KW-0813">Transport</keyword>
<protein>
    <recommendedName>
        <fullName evidence="2">Biotin transporter</fullName>
    </recommendedName>
</protein>
<evidence type="ECO:0000256" key="2">
    <source>
        <dbReference type="PIRNR" id="PIRNR016661"/>
    </source>
</evidence>
<keyword evidence="2" id="KW-1003">Cell membrane</keyword>
<sequence length="196" mass="21291">MKQQLTSYYPTYINTLFNLSSWQRKLCAVTCAALLLGVAANISIPTYPVPFSLQSLGVLLIGACLGRKLGALAILQYLFLGALGLPLFANGSGGIMALASPSAGYLYGYVFSAYLAGYAAEKGYDRRFLLGLVAFACAHQLLFVFGVVYLMGYLHISLSEAIQVGYLPFVGVDALKFIIATCVMFSLWRHHAKKHQ</sequence>
<name>A0A242PAP5_9GAMM</name>
<dbReference type="Gene3D" id="1.10.1760.20">
    <property type="match status" value="1"/>
</dbReference>
<dbReference type="Pfam" id="PF02632">
    <property type="entry name" value="BioY"/>
    <property type="match status" value="1"/>
</dbReference>
<dbReference type="AlphaFoldDB" id="A0A242PAP5"/>
<evidence type="ECO:0000313" key="4">
    <source>
        <dbReference type="EMBL" id="OTQ48038.1"/>
    </source>
</evidence>
<keyword evidence="3" id="KW-1133">Transmembrane helix</keyword>
<keyword evidence="2 3" id="KW-0472">Membrane</keyword>
<evidence type="ECO:0000313" key="5">
    <source>
        <dbReference type="Proteomes" id="UP000194968"/>
    </source>
</evidence>
<dbReference type="GO" id="GO:0015225">
    <property type="term" value="F:biotin transmembrane transporter activity"/>
    <property type="evidence" value="ECO:0007669"/>
    <property type="project" value="UniProtKB-UniRule"/>
</dbReference>
<dbReference type="OrthoDB" id="9803495at2"/>
<dbReference type="Proteomes" id="UP000194968">
    <property type="component" value="Unassembled WGS sequence"/>
</dbReference>
<proteinExistence type="inferred from homology"/>
<dbReference type="PANTHER" id="PTHR34295:SF1">
    <property type="entry name" value="BIOTIN TRANSPORTER BIOY"/>
    <property type="match status" value="1"/>
</dbReference>
<dbReference type="PIRSF" id="PIRSF016661">
    <property type="entry name" value="BioY"/>
    <property type="match status" value="1"/>
</dbReference>
<reference evidence="4 5" key="1">
    <citation type="submission" date="2017-03" db="EMBL/GenBank/DDBJ databases">
        <title>Comparative genomics of honeybee gut symbionts reveal geographically distinct and subgroup specific antibiotic resistance.</title>
        <authorList>
            <person name="Ludvigsen J."/>
            <person name="Porcellato D."/>
            <person name="Labee-Lund T.M."/>
            <person name="Amdam G.V."/>
            <person name="Rudi K."/>
        </authorList>
    </citation>
    <scope>NUCLEOTIDE SEQUENCE [LARGE SCALE GENOMIC DNA]</scope>
    <source>
        <strain evidence="4 5">A-4-12</strain>
    </source>
</reference>
<feature type="transmembrane region" description="Helical" evidence="3">
    <location>
        <begin position="166"/>
        <end position="188"/>
    </location>
</feature>
<keyword evidence="3" id="KW-0812">Transmembrane</keyword>
<gene>
    <name evidence="4" type="ORF">B6D06_11225</name>
</gene>
<feature type="transmembrane region" description="Helical" evidence="3">
    <location>
        <begin position="95"/>
        <end position="116"/>
    </location>
</feature>
<organism evidence="4 5">
    <name type="scientific">Gilliamella apis</name>
    <dbReference type="NCBI Taxonomy" id="1970738"/>
    <lineage>
        <taxon>Bacteria</taxon>
        <taxon>Pseudomonadati</taxon>
        <taxon>Pseudomonadota</taxon>
        <taxon>Gammaproteobacteria</taxon>
        <taxon>Orbales</taxon>
        <taxon>Orbaceae</taxon>
        <taxon>Gilliamella</taxon>
    </lineage>
</organism>
<dbReference type="PANTHER" id="PTHR34295">
    <property type="entry name" value="BIOTIN TRANSPORTER BIOY"/>
    <property type="match status" value="1"/>
</dbReference>
<accession>A0A242PAP5</accession>
<feature type="transmembrane region" description="Helical" evidence="3">
    <location>
        <begin position="26"/>
        <end position="43"/>
    </location>
</feature>
<evidence type="ECO:0000256" key="1">
    <source>
        <dbReference type="ARBA" id="ARBA00010692"/>
    </source>
</evidence>
<dbReference type="EMBL" id="NASK01000104">
    <property type="protein sequence ID" value="OTQ48038.1"/>
    <property type="molecule type" value="Genomic_DNA"/>
</dbReference>
<dbReference type="InterPro" id="IPR003784">
    <property type="entry name" value="BioY"/>
</dbReference>
<comment type="similarity">
    <text evidence="1 2">Belongs to the BioY family.</text>
</comment>
<comment type="subcellular location">
    <subcellularLocation>
        <location evidence="2">Cell membrane</location>
        <topology evidence="2">Multi-pass membrane protein</topology>
    </subcellularLocation>
</comment>